<feature type="transmembrane region" description="Helical" evidence="5">
    <location>
        <begin position="170"/>
        <end position="187"/>
    </location>
</feature>
<gene>
    <name evidence="6" type="ORF">DFH08DRAFT_709837</name>
</gene>
<reference evidence="6" key="1">
    <citation type="submission" date="2023-03" db="EMBL/GenBank/DDBJ databases">
        <title>Massive genome expansion in bonnet fungi (Mycena s.s.) driven by repeated elements and novel gene families across ecological guilds.</title>
        <authorList>
            <consortium name="Lawrence Berkeley National Laboratory"/>
            <person name="Harder C.B."/>
            <person name="Miyauchi S."/>
            <person name="Viragh M."/>
            <person name="Kuo A."/>
            <person name="Thoen E."/>
            <person name="Andreopoulos B."/>
            <person name="Lu D."/>
            <person name="Skrede I."/>
            <person name="Drula E."/>
            <person name="Henrissat B."/>
            <person name="Morin E."/>
            <person name="Kohler A."/>
            <person name="Barry K."/>
            <person name="LaButti K."/>
            <person name="Morin E."/>
            <person name="Salamov A."/>
            <person name="Lipzen A."/>
            <person name="Mereny Z."/>
            <person name="Hegedus B."/>
            <person name="Baldrian P."/>
            <person name="Stursova M."/>
            <person name="Weitz H."/>
            <person name="Taylor A."/>
            <person name="Grigoriev I.V."/>
            <person name="Nagy L.G."/>
            <person name="Martin F."/>
            <person name="Kauserud H."/>
        </authorList>
    </citation>
    <scope>NUCLEOTIDE SEQUENCE</scope>
    <source>
        <strain evidence="6">CBHHK002</strain>
    </source>
</reference>
<evidence type="ECO:0000256" key="5">
    <source>
        <dbReference type="SAM" id="Phobius"/>
    </source>
</evidence>
<dbReference type="InterPro" id="IPR044878">
    <property type="entry name" value="UbiA_sf"/>
</dbReference>
<dbReference type="GO" id="GO:0016765">
    <property type="term" value="F:transferase activity, transferring alkyl or aryl (other than methyl) groups"/>
    <property type="evidence" value="ECO:0007669"/>
    <property type="project" value="InterPro"/>
</dbReference>
<accession>A0AAD6ZLW3</accession>
<dbReference type="InterPro" id="IPR000537">
    <property type="entry name" value="UbiA_prenyltransferase"/>
</dbReference>
<evidence type="ECO:0000313" key="7">
    <source>
        <dbReference type="Proteomes" id="UP001218218"/>
    </source>
</evidence>
<sequence length="291" mass="32636">MLSFFPNPITTVQQYIHVAILFTWTDYKTILFPVATFACATAPLYSVFNLLQSVAWIWIHLLLCNVSNQARSKEEDAVNRPWRPLPSGRINQSQAIILRYWTVVICVLWSSSYGLDLIAVTIALIATTWLYDEGGASKTALGKNFCNVAGYVSFELGATKLMGAARQLDIVSTTAIFLSGALIFTTIQAQDFPDVDGDAASGRVTFPIYAPELSRAFTLCSVIAWSIGLGWYWHPGPMIKSVFIILGVYVGCRYYLWRAVEIDKKSYFIFNIWLICAHVLPVHARLGFLYF</sequence>
<protein>
    <submittedName>
        <fullName evidence="6">UbiA prenyltransferase family</fullName>
    </submittedName>
</protein>
<evidence type="ECO:0000256" key="3">
    <source>
        <dbReference type="ARBA" id="ARBA00022989"/>
    </source>
</evidence>
<dbReference type="InterPro" id="IPR050475">
    <property type="entry name" value="Prenyltransferase_related"/>
</dbReference>
<feature type="transmembrane region" description="Helical" evidence="5">
    <location>
        <begin position="239"/>
        <end position="256"/>
    </location>
</feature>
<comment type="subcellular location">
    <subcellularLocation>
        <location evidence="1">Membrane</location>
        <topology evidence="1">Multi-pass membrane protein</topology>
    </subcellularLocation>
</comment>
<organism evidence="6 7">
    <name type="scientific">Mycena albidolilacea</name>
    <dbReference type="NCBI Taxonomy" id="1033008"/>
    <lineage>
        <taxon>Eukaryota</taxon>
        <taxon>Fungi</taxon>
        <taxon>Dikarya</taxon>
        <taxon>Basidiomycota</taxon>
        <taxon>Agaricomycotina</taxon>
        <taxon>Agaricomycetes</taxon>
        <taxon>Agaricomycetidae</taxon>
        <taxon>Agaricales</taxon>
        <taxon>Marasmiineae</taxon>
        <taxon>Mycenaceae</taxon>
        <taxon>Mycena</taxon>
    </lineage>
</organism>
<evidence type="ECO:0000256" key="4">
    <source>
        <dbReference type="ARBA" id="ARBA00023136"/>
    </source>
</evidence>
<keyword evidence="4 5" id="KW-0472">Membrane</keyword>
<dbReference type="GO" id="GO:0016020">
    <property type="term" value="C:membrane"/>
    <property type="evidence" value="ECO:0007669"/>
    <property type="project" value="UniProtKB-SubCell"/>
</dbReference>
<evidence type="ECO:0000256" key="1">
    <source>
        <dbReference type="ARBA" id="ARBA00004141"/>
    </source>
</evidence>
<keyword evidence="3 5" id="KW-1133">Transmembrane helix</keyword>
<dbReference type="EMBL" id="JARIHO010000039">
    <property type="protein sequence ID" value="KAJ7328384.1"/>
    <property type="molecule type" value="Genomic_DNA"/>
</dbReference>
<keyword evidence="2 5" id="KW-0812">Transmembrane</keyword>
<proteinExistence type="predicted"/>
<evidence type="ECO:0000256" key="2">
    <source>
        <dbReference type="ARBA" id="ARBA00022692"/>
    </source>
</evidence>
<keyword evidence="7" id="KW-1185">Reference proteome</keyword>
<comment type="caution">
    <text evidence="6">The sequence shown here is derived from an EMBL/GenBank/DDBJ whole genome shotgun (WGS) entry which is preliminary data.</text>
</comment>
<evidence type="ECO:0000313" key="6">
    <source>
        <dbReference type="EMBL" id="KAJ7328384.1"/>
    </source>
</evidence>
<name>A0AAD6ZLW3_9AGAR</name>
<dbReference type="CDD" id="cd13965">
    <property type="entry name" value="PT_UbiA_3"/>
    <property type="match status" value="1"/>
</dbReference>
<dbReference type="PANTHER" id="PTHR42723">
    <property type="entry name" value="CHLOROPHYLL SYNTHASE"/>
    <property type="match status" value="1"/>
</dbReference>
<feature type="transmembrane region" description="Helical" evidence="5">
    <location>
        <begin position="30"/>
        <end position="63"/>
    </location>
</feature>
<dbReference type="PANTHER" id="PTHR42723:SF1">
    <property type="entry name" value="CHLOROPHYLL SYNTHASE, CHLOROPLASTIC"/>
    <property type="match status" value="1"/>
</dbReference>
<dbReference type="AlphaFoldDB" id="A0AAD6ZLW3"/>
<dbReference type="Pfam" id="PF01040">
    <property type="entry name" value="UbiA"/>
    <property type="match status" value="1"/>
</dbReference>
<feature type="transmembrane region" description="Helical" evidence="5">
    <location>
        <begin position="268"/>
        <end position="290"/>
    </location>
</feature>
<dbReference type="Gene3D" id="1.10.357.140">
    <property type="entry name" value="UbiA prenyltransferase"/>
    <property type="match status" value="1"/>
</dbReference>
<dbReference type="Proteomes" id="UP001218218">
    <property type="component" value="Unassembled WGS sequence"/>
</dbReference>